<comment type="caution">
    <text evidence="11">The sequence shown here is derived from an EMBL/GenBank/DDBJ whole genome shotgun (WGS) entry which is preliminary data.</text>
</comment>
<keyword evidence="3" id="KW-0597">Phosphoprotein</keyword>
<keyword evidence="5" id="KW-0547">Nucleotide-binding</keyword>
<dbReference type="InterPro" id="IPR011712">
    <property type="entry name" value="Sig_transdc_His_kin_sub3_dim/P"/>
</dbReference>
<feature type="transmembrane region" description="Helical" evidence="9">
    <location>
        <begin position="12"/>
        <end position="32"/>
    </location>
</feature>
<evidence type="ECO:0000313" key="12">
    <source>
        <dbReference type="Proteomes" id="UP001149140"/>
    </source>
</evidence>
<protein>
    <recommendedName>
        <fullName evidence="2">histidine kinase</fullName>
        <ecNumber evidence="2">2.7.13.3</ecNumber>
    </recommendedName>
</protein>
<dbReference type="GO" id="GO:0046983">
    <property type="term" value="F:protein dimerization activity"/>
    <property type="evidence" value="ECO:0007669"/>
    <property type="project" value="InterPro"/>
</dbReference>
<reference evidence="11" key="1">
    <citation type="submission" date="2022-10" db="EMBL/GenBank/DDBJ databases">
        <title>The WGS of Solirubrobacter ginsenosidimutans DSM 21036.</title>
        <authorList>
            <person name="Jiang Z."/>
        </authorList>
    </citation>
    <scope>NUCLEOTIDE SEQUENCE</scope>
    <source>
        <strain evidence="11">DSM 21036</strain>
    </source>
</reference>
<feature type="domain" description="Histidine kinase/HSP90-like ATPase" evidence="10">
    <location>
        <begin position="485"/>
        <end position="575"/>
    </location>
</feature>
<feature type="transmembrane region" description="Helical" evidence="9">
    <location>
        <begin position="99"/>
        <end position="117"/>
    </location>
</feature>
<keyword evidence="12" id="KW-1185">Reference proteome</keyword>
<keyword evidence="9" id="KW-0812">Transmembrane</keyword>
<keyword evidence="9" id="KW-1133">Transmembrane helix</keyword>
<dbReference type="CDD" id="cd16917">
    <property type="entry name" value="HATPase_UhpB-NarQ-NarX-like"/>
    <property type="match status" value="1"/>
</dbReference>
<feature type="transmembrane region" description="Helical" evidence="9">
    <location>
        <begin position="232"/>
        <end position="252"/>
    </location>
</feature>
<dbReference type="GO" id="GO:0016020">
    <property type="term" value="C:membrane"/>
    <property type="evidence" value="ECO:0007669"/>
    <property type="project" value="InterPro"/>
</dbReference>
<proteinExistence type="predicted"/>
<evidence type="ECO:0000256" key="3">
    <source>
        <dbReference type="ARBA" id="ARBA00022553"/>
    </source>
</evidence>
<evidence type="ECO:0000259" key="10">
    <source>
        <dbReference type="SMART" id="SM00387"/>
    </source>
</evidence>
<feature type="transmembrane region" description="Helical" evidence="9">
    <location>
        <begin position="44"/>
        <end position="62"/>
    </location>
</feature>
<dbReference type="SUPFAM" id="SSF55874">
    <property type="entry name" value="ATPase domain of HSP90 chaperone/DNA topoisomerase II/histidine kinase"/>
    <property type="match status" value="1"/>
</dbReference>
<dbReference type="InterPro" id="IPR036890">
    <property type="entry name" value="HATPase_C_sf"/>
</dbReference>
<keyword evidence="8" id="KW-0902">Two-component regulatory system</keyword>
<dbReference type="EMBL" id="JAPDOD010000018">
    <property type="protein sequence ID" value="MDA0162470.1"/>
    <property type="molecule type" value="Genomic_DNA"/>
</dbReference>
<dbReference type="InterPro" id="IPR003594">
    <property type="entry name" value="HATPase_dom"/>
</dbReference>
<evidence type="ECO:0000313" key="11">
    <source>
        <dbReference type="EMBL" id="MDA0162470.1"/>
    </source>
</evidence>
<dbReference type="AlphaFoldDB" id="A0A9X3MWE0"/>
<dbReference type="PANTHER" id="PTHR24421:SF10">
    <property type="entry name" value="NITRATE_NITRITE SENSOR PROTEIN NARQ"/>
    <property type="match status" value="1"/>
</dbReference>
<feature type="transmembrane region" description="Helical" evidence="9">
    <location>
        <begin position="201"/>
        <end position="220"/>
    </location>
</feature>
<keyword evidence="9" id="KW-0472">Membrane</keyword>
<dbReference type="InterPro" id="IPR050482">
    <property type="entry name" value="Sensor_HK_TwoCompSys"/>
</dbReference>
<evidence type="ECO:0000256" key="8">
    <source>
        <dbReference type="ARBA" id="ARBA00023012"/>
    </source>
</evidence>
<comment type="catalytic activity">
    <reaction evidence="1">
        <text>ATP + protein L-histidine = ADP + protein N-phospho-L-histidine.</text>
        <dbReference type="EC" id="2.7.13.3"/>
    </reaction>
</comment>
<dbReference type="EC" id="2.7.13.3" evidence="2"/>
<evidence type="ECO:0000256" key="6">
    <source>
        <dbReference type="ARBA" id="ARBA00022777"/>
    </source>
</evidence>
<evidence type="ECO:0000256" key="5">
    <source>
        <dbReference type="ARBA" id="ARBA00022741"/>
    </source>
</evidence>
<evidence type="ECO:0000256" key="4">
    <source>
        <dbReference type="ARBA" id="ARBA00022679"/>
    </source>
</evidence>
<dbReference type="SMART" id="SM00387">
    <property type="entry name" value="HATPase_c"/>
    <property type="match status" value="1"/>
</dbReference>
<gene>
    <name evidence="11" type="ORF">OM076_19510</name>
</gene>
<evidence type="ECO:0000256" key="1">
    <source>
        <dbReference type="ARBA" id="ARBA00000085"/>
    </source>
</evidence>
<evidence type="ECO:0000256" key="2">
    <source>
        <dbReference type="ARBA" id="ARBA00012438"/>
    </source>
</evidence>
<dbReference type="Proteomes" id="UP001149140">
    <property type="component" value="Unassembled WGS sequence"/>
</dbReference>
<dbReference type="GO" id="GO:0000155">
    <property type="term" value="F:phosphorelay sensor kinase activity"/>
    <property type="evidence" value="ECO:0007669"/>
    <property type="project" value="InterPro"/>
</dbReference>
<organism evidence="11 12">
    <name type="scientific">Solirubrobacter ginsenosidimutans</name>
    <dbReference type="NCBI Taxonomy" id="490573"/>
    <lineage>
        <taxon>Bacteria</taxon>
        <taxon>Bacillati</taxon>
        <taxon>Actinomycetota</taxon>
        <taxon>Thermoleophilia</taxon>
        <taxon>Solirubrobacterales</taxon>
        <taxon>Solirubrobacteraceae</taxon>
        <taxon>Solirubrobacter</taxon>
    </lineage>
</organism>
<evidence type="ECO:0000256" key="9">
    <source>
        <dbReference type="SAM" id="Phobius"/>
    </source>
</evidence>
<feature type="transmembrane region" description="Helical" evidence="9">
    <location>
        <begin position="69"/>
        <end position="87"/>
    </location>
</feature>
<dbReference type="GO" id="GO:0005524">
    <property type="term" value="F:ATP binding"/>
    <property type="evidence" value="ECO:0007669"/>
    <property type="project" value="UniProtKB-KW"/>
</dbReference>
<keyword evidence="4" id="KW-0808">Transferase</keyword>
<dbReference type="PANTHER" id="PTHR24421">
    <property type="entry name" value="NITRATE/NITRITE SENSOR PROTEIN NARX-RELATED"/>
    <property type="match status" value="1"/>
</dbReference>
<dbReference type="Pfam" id="PF07730">
    <property type="entry name" value="HisKA_3"/>
    <property type="match status" value="1"/>
</dbReference>
<keyword evidence="7" id="KW-0067">ATP-binding</keyword>
<dbReference type="Gene3D" id="1.20.5.1930">
    <property type="match status" value="1"/>
</dbReference>
<keyword evidence="6 11" id="KW-0418">Kinase</keyword>
<dbReference type="RefSeq" id="WP_270041709.1">
    <property type="nucleotide sequence ID" value="NZ_JAPDOD010000018.1"/>
</dbReference>
<feature type="transmembrane region" description="Helical" evidence="9">
    <location>
        <begin position="129"/>
        <end position="148"/>
    </location>
</feature>
<evidence type="ECO:0000256" key="7">
    <source>
        <dbReference type="ARBA" id="ARBA00022840"/>
    </source>
</evidence>
<accession>A0A9X3MWE0</accession>
<sequence>MQGSSRTHGLLFWAALWAAAIVCEFLALWPVLSSGGDPVQGWDVLYRLIGGSFAACGLIAWHRRPDSRSGLLMTATGFAFFITPLLSQLDAPAAQTAGMLLSEVYAFGLVALILTLLTGGRFTSNGERLLMAAFVLPLLVGQFVWLLFYEDDANVLGVFANADVAEVLDKLQRSITFCACVTAFAVIALRFRAASPPRRRALLPSLAGGTALLLFALVLVNDLITGSRSEALLWIAIASLVAVPAAFLFGLLRSRLARGGLAELLLGLQSKRSGELQAALARTLGDPRLVVAQRLPESDAYVGVTGEPVALPEPGGERAVARIERRGTEVAAIVYDASLDDDPELVEAVRAATGIALENQHLHAESEARVAELRASRERLVAAGDAERRRLERNLHDGAQQRLVAIALQLRLLQSRVRGDASAEQLVTTASAELANSLEELRELARGIHPAILEHGLDAALDSLALRCHLPATVDYETLEPIPPDIALAAYFVASEALANVAKYAQASAVALRVWVSEGAVHIEIADDGIGGADPANGSGLRGLRDRVEALDGRLSVTSPAGVGTTVTAQFPFVS</sequence>
<dbReference type="Gene3D" id="3.30.565.10">
    <property type="entry name" value="Histidine kinase-like ATPase, C-terminal domain"/>
    <property type="match status" value="1"/>
</dbReference>
<name>A0A9X3MWE0_9ACTN</name>
<feature type="transmembrane region" description="Helical" evidence="9">
    <location>
        <begin position="171"/>
        <end position="189"/>
    </location>
</feature>
<dbReference type="Pfam" id="PF02518">
    <property type="entry name" value="HATPase_c"/>
    <property type="match status" value="1"/>
</dbReference>